<dbReference type="PROSITE" id="PS50198">
    <property type="entry name" value="PPIC_PPIASE_2"/>
    <property type="match status" value="2"/>
</dbReference>
<evidence type="ECO:0000313" key="6">
    <source>
        <dbReference type="EMBL" id="MBB6129911.1"/>
    </source>
</evidence>
<dbReference type="Pfam" id="PF13616">
    <property type="entry name" value="Rotamase_3"/>
    <property type="match status" value="1"/>
</dbReference>
<reference evidence="7 8" key="1">
    <citation type="submission" date="2020-08" db="EMBL/GenBank/DDBJ databases">
        <title>Genomic Encyclopedia of Type Strains, Phase IV (KMG-V): Genome sequencing to study the core and pangenomes of soil and plant-associated prokaryotes.</title>
        <authorList>
            <person name="Whitman W."/>
        </authorList>
    </citation>
    <scope>NUCLEOTIDE SEQUENCE [LARGE SCALE GENOMIC DNA]</scope>
    <source>
        <strain evidence="5 7">ANJLi2</strain>
        <strain evidence="6 8">MP601</strain>
    </source>
</reference>
<dbReference type="SUPFAM" id="SSF109998">
    <property type="entry name" value="Triger factor/SurA peptide-binding domain-like"/>
    <property type="match status" value="1"/>
</dbReference>
<dbReference type="InterPro" id="IPR027304">
    <property type="entry name" value="Trigger_fact/SurA_dom_sf"/>
</dbReference>
<feature type="domain" description="PpiC" evidence="4">
    <location>
        <begin position="192"/>
        <end position="292"/>
    </location>
</feature>
<evidence type="ECO:0000256" key="3">
    <source>
        <dbReference type="SAM" id="SignalP"/>
    </source>
</evidence>
<comment type="caution">
    <text evidence="6">The sequence shown here is derived from an EMBL/GenBank/DDBJ whole genome shotgun (WGS) entry which is preliminary data.</text>
</comment>
<dbReference type="Proteomes" id="UP000541583">
    <property type="component" value="Unassembled WGS sequence"/>
</dbReference>
<keyword evidence="2" id="KW-0697">Rotamase</keyword>
<evidence type="ECO:0000313" key="7">
    <source>
        <dbReference type="Proteomes" id="UP000541583"/>
    </source>
</evidence>
<dbReference type="OrthoDB" id="14196at2"/>
<keyword evidence="2 6" id="KW-0413">Isomerase</keyword>
<dbReference type="InterPro" id="IPR023058">
    <property type="entry name" value="PPIase_PpiC_CS"/>
</dbReference>
<dbReference type="Gene3D" id="1.10.4030.10">
    <property type="entry name" value="Porin chaperone SurA, peptide-binding domain"/>
    <property type="match status" value="1"/>
</dbReference>
<dbReference type="PANTHER" id="PTHR47637">
    <property type="entry name" value="CHAPERONE SURA"/>
    <property type="match status" value="1"/>
</dbReference>
<organism evidence="6 8">
    <name type="scientific">Mucilaginibacter lappiensis</name>
    <dbReference type="NCBI Taxonomy" id="354630"/>
    <lineage>
        <taxon>Bacteria</taxon>
        <taxon>Pseudomonadati</taxon>
        <taxon>Bacteroidota</taxon>
        <taxon>Sphingobacteriia</taxon>
        <taxon>Sphingobacteriales</taxon>
        <taxon>Sphingobacteriaceae</taxon>
        <taxon>Mucilaginibacter</taxon>
    </lineage>
</organism>
<name>A0A1N6SSV2_9SPHI</name>
<evidence type="ECO:0000256" key="2">
    <source>
        <dbReference type="PROSITE-ProRule" id="PRU00278"/>
    </source>
</evidence>
<dbReference type="RefSeq" id="WP_076371525.1">
    <property type="nucleotide sequence ID" value="NZ_FTMG01000002.1"/>
</dbReference>
<feature type="signal peptide" evidence="3">
    <location>
        <begin position="1"/>
        <end position="20"/>
    </location>
</feature>
<keyword evidence="1 3" id="KW-0732">Signal</keyword>
<dbReference type="GO" id="GO:0003755">
    <property type="term" value="F:peptidyl-prolyl cis-trans isomerase activity"/>
    <property type="evidence" value="ECO:0007669"/>
    <property type="project" value="UniProtKB-KW"/>
</dbReference>
<dbReference type="Gene3D" id="3.10.50.40">
    <property type="match status" value="2"/>
</dbReference>
<keyword evidence="7" id="KW-1185">Reference proteome</keyword>
<accession>A0A1N6SSV2</accession>
<protein>
    <submittedName>
        <fullName evidence="6">Peptidyl-prolyl cis-trans isomerase SurA</fullName>
        <ecNumber evidence="6">5.2.1.8</ecNumber>
    </submittedName>
</protein>
<dbReference type="EMBL" id="JACHCA010000012">
    <property type="protein sequence ID" value="MBB6129911.1"/>
    <property type="molecule type" value="Genomic_DNA"/>
</dbReference>
<dbReference type="EMBL" id="JACHCB010000002">
    <property type="protein sequence ID" value="MBB6108283.1"/>
    <property type="molecule type" value="Genomic_DNA"/>
</dbReference>
<dbReference type="PROSITE" id="PS01096">
    <property type="entry name" value="PPIC_PPIASE_1"/>
    <property type="match status" value="1"/>
</dbReference>
<evidence type="ECO:0000259" key="4">
    <source>
        <dbReference type="PROSITE" id="PS50198"/>
    </source>
</evidence>
<dbReference type="Pfam" id="PF00639">
    <property type="entry name" value="Rotamase"/>
    <property type="match status" value="1"/>
</dbReference>
<dbReference type="SUPFAM" id="SSF54534">
    <property type="entry name" value="FKBP-like"/>
    <property type="match status" value="2"/>
</dbReference>
<feature type="domain" description="PpiC" evidence="4">
    <location>
        <begin position="295"/>
        <end position="393"/>
    </location>
</feature>
<dbReference type="Proteomes" id="UP000548326">
    <property type="component" value="Unassembled WGS sequence"/>
</dbReference>
<dbReference type="InterPro" id="IPR000297">
    <property type="entry name" value="PPIase_PpiC"/>
</dbReference>
<evidence type="ECO:0000313" key="8">
    <source>
        <dbReference type="Proteomes" id="UP000548326"/>
    </source>
</evidence>
<evidence type="ECO:0000256" key="1">
    <source>
        <dbReference type="ARBA" id="ARBA00022729"/>
    </source>
</evidence>
<proteinExistence type="predicted"/>
<dbReference type="STRING" id="354630.SAMN05421821_102480"/>
<feature type="chain" id="PRO_5044563076" evidence="3">
    <location>
        <begin position="21"/>
        <end position="480"/>
    </location>
</feature>
<dbReference type="EC" id="5.2.1.8" evidence="6"/>
<sequence>MRKLGIFILSFVLIISVAHAQTKVDSTAKKTAKADSTVVPSGPKHTLDKIAAIVGNAPILQSDIELSYAQFLVQGNQPDPGVKCRILQSLLTQKLLAQQAAIDSIEVKEDEVDNNVDRRMREMTQRAGGQEKLEAFLGKSVIQYKDEIRPDLKEQMVAQKMQQHITEKLNVTPQDVKTYYDKIPKDSLPSFNKEVEVGEIVFQPKLNKEEKELYREKAEELRQRIKKGEDFGTLARLYSQDPGSAPDGGDLGFADRTTFVKEFTANAFRLKAGEISPVFETDFGFHFLQVIERRGEQVHVRHILIAPVITQASLERAKVKADSIYTLMMTNKKIDFSSAAAYYSDNKDTKYNGGMMLNAENVQNRTTFIPTDKLDPKVALTVDTMKIGSISKPDVFTGADGKKTYKILYLKSATNAHKANLEQDFPKLKDMAFDDKTNRAVTQWFEKRRKETFIRIDQQYQSCDILKKWITPPTTTAQAK</sequence>
<dbReference type="PANTHER" id="PTHR47637:SF1">
    <property type="entry name" value="CHAPERONE SURA"/>
    <property type="match status" value="1"/>
</dbReference>
<dbReference type="AlphaFoldDB" id="A0A1N6SSV2"/>
<dbReference type="InterPro" id="IPR050280">
    <property type="entry name" value="OMP_Chaperone_SurA"/>
</dbReference>
<dbReference type="InterPro" id="IPR046357">
    <property type="entry name" value="PPIase_dom_sf"/>
</dbReference>
<evidence type="ECO:0000313" key="5">
    <source>
        <dbReference type="EMBL" id="MBB6108283.1"/>
    </source>
</evidence>
<gene>
    <name evidence="6" type="ORF">HDF22_004048</name>
    <name evidence="5" type="ORF">HDF23_001018</name>
</gene>